<organism evidence="11 12">
    <name type="scientific">Aliiroseovarius sediminilitoris</name>
    <dbReference type="NCBI Taxonomy" id="1173584"/>
    <lineage>
        <taxon>Bacteria</taxon>
        <taxon>Pseudomonadati</taxon>
        <taxon>Pseudomonadota</taxon>
        <taxon>Alphaproteobacteria</taxon>
        <taxon>Rhodobacterales</taxon>
        <taxon>Paracoccaceae</taxon>
        <taxon>Aliiroseovarius</taxon>
    </lineage>
</organism>
<gene>
    <name evidence="11" type="ORF">SAMN05444851_3129</name>
</gene>
<reference evidence="11 12" key="1">
    <citation type="submission" date="2016-10" db="EMBL/GenBank/DDBJ databases">
        <authorList>
            <person name="de Groot N.N."/>
        </authorList>
    </citation>
    <scope>NUCLEOTIDE SEQUENCE [LARGE SCALE GENOMIC DNA]</scope>
    <source>
        <strain evidence="11 12">DSM 29439</strain>
    </source>
</reference>
<dbReference type="GO" id="GO:0008453">
    <property type="term" value="F:alanine-glyoxylate transaminase activity"/>
    <property type="evidence" value="ECO:0007669"/>
    <property type="project" value="TreeGrafter"/>
</dbReference>
<dbReference type="InterPro" id="IPR020578">
    <property type="entry name" value="Aminotrans_V_PyrdxlP_BS"/>
</dbReference>
<dbReference type="SUPFAM" id="SSF53383">
    <property type="entry name" value="PLP-dependent transferases"/>
    <property type="match status" value="1"/>
</dbReference>
<dbReference type="InterPro" id="IPR024169">
    <property type="entry name" value="SP_NH2Trfase/AEP_transaminase"/>
</dbReference>
<proteinExistence type="inferred from homology"/>
<keyword evidence="4 11" id="KW-0808">Transferase</keyword>
<evidence type="ECO:0000256" key="7">
    <source>
        <dbReference type="PIRSR" id="PIRSR000524-50"/>
    </source>
</evidence>
<evidence type="ECO:0000259" key="10">
    <source>
        <dbReference type="Pfam" id="PF00266"/>
    </source>
</evidence>
<dbReference type="Proteomes" id="UP000199650">
    <property type="component" value="Unassembled WGS sequence"/>
</dbReference>
<evidence type="ECO:0000256" key="2">
    <source>
        <dbReference type="ARBA" id="ARBA00009236"/>
    </source>
</evidence>
<comment type="similarity">
    <text evidence="2 8">Belongs to the class-V pyridoxal-phosphate-dependent aminotransferase family.</text>
</comment>
<dbReference type="STRING" id="1173584.SAMN05444851_3129"/>
<dbReference type="PROSITE" id="PS00595">
    <property type="entry name" value="AA_TRANSFER_CLASS_5"/>
    <property type="match status" value="1"/>
</dbReference>
<dbReference type="AlphaFoldDB" id="A0A1I0R5Q8"/>
<evidence type="ECO:0000256" key="6">
    <source>
        <dbReference type="PIRSR" id="PIRSR000524-1"/>
    </source>
</evidence>
<dbReference type="InterPro" id="IPR015421">
    <property type="entry name" value="PyrdxlP-dep_Trfase_major"/>
</dbReference>
<keyword evidence="5 7" id="KW-0663">Pyridoxal phosphate</keyword>
<dbReference type="Gene3D" id="3.90.1150.10">
    <property type="entry name" value="Aspartate Aminotransferase, domain 1"/>
    <property type="match status" value="1"/>
</dbReference>
<dbReference type="InterPro" id="IPR000192">
    <property type="entry name" value="Aminotrans_V_dom"/>
</dbReference>
<dbReference type="InterPro" id="IPR054863">
    <property type="entry name" value="AspGlyoxATase"/>
</dbReference>
<dbReference type="PANTHER" id="PTHR21152:SF24">
    <property type="entry name" value="ALANINE--GLYOXYLATE AMINOTRANSFERASE 1"/>
    <property type="match status" value="1"/>
</dbReference>
<dbReference type="RefSeq" id="WP_091432895.1">
    <property type="nucleotide sequence ID" value="NZ_FOJB01000002.1"/>
</dbReference>
<name>A0A1I0R5Q8_9RHOB</name>
<dbReference type="Gene3D" id="3.40.640.10">
    <property type="entry name" value="Type I PLP-dependent aspartate aminotransferase-like (Major domain)"/>
    <property type="match status" value="1"/>
</dbReference>
<feature type="binding site" evidence="6">
    <location>
        <position position="341"/>
    </location>
    <ligand>
        <name>substrate</name>
    </ligand>
</feature>
<feature type="modified residue" description="N6-(pyridoxal phosphate)lysine" evidence="7">
    <location>
        <position position="196"/>
    </location>
</feature>
<evidence type="ECO:0000313" key="11">
    <source>
        <dbReference type="EMBL" id="SEW35696.1"/>
    </source>
</evidence>
<dbReference type="InterPro" id="IPR015422">
    <property type="entry name" value="PyrdxlP-dep_Trfase_small"/>
</dbReference>
<dbReference type="GO" id="GO:0004760">
    <property type="term" value="F:L-serine-pyruvate transaminase activity"/>
    <property type="evidence" value="ECO:0007669"/>
    <property type="project" value="TreeGrafter"/>
</dbReference>
<dbReference type="PIRSF" id="PIRSF000524">
    <property type="entry name" value="SPT"/>
    <property type="match status" value="1"/>
</dbReference>
<evidence type="ECO:0000256" key="4">
    <source>
        <dbReference type="ARBA" id="ARBA00022679"/>
    </source>
</evidence>
<dbReference type="OrthoDB" id="389074at2"/>
<evidence type="ECO:0000256" key="9">
    <source>
        <dbReference type="RuleBase" id="RU004504"/>
    </source>
</evidence>
<dbReference type="FunFam" id="3.90.1150.10:FF:000031">
    <property type="entry name" value="Serine--glyoxylate aminotransferase"/>
    <property type="match status" value="1"/>
</dbReference>
<evidence type="ECO:0000256" key="1">
    <source>
        <dbReference type="ARBA" id="ARBA00001933"/>
    </source>
</evidence>
<evidence type="ECO:0000256" key="5">
    <source>
        <dbReference type="ARBA" id="ARBA00022898"/>
    </source>
</evidence>
<protein>
    <submittedName>
        <fullName evidence="11">Serine-glyoxylate aminotransferase apoenzyme</fullName>
    </submittedName>
</protein>
<accession>A0A1I0R5Q8</accession>
<evidence type="ECO:0000256" key="3">
    <source>
        <dbReference type="ARBA" id="ARBA00022576"/>
    </source>
</evidence>
<comment type="cofactor">
    <cofactor evidence="1 7 9">
        <name>pyridoxal 5'-phosphate</name>
        <dbReference type="ChEBI" id="CHEBI:597326"/>
    </cofactor>
</comment>
<dbReference type="CDD" id="cd06451">
    <property type="entry name" value="AGAT_like"/>
    <property type="match status" value="1"/>
</dbReference>
<dbReference type="InterPro" id="IPR015424">
    <property type="entry name" value="PyrdxlP-dep_Trfase"/>
</dbReference>
<dbReference type="EMBL" id="FOJB01000002">
    <property type="protein sequence ID" value="SEW35696.1"/>
    <property type="molecule type" value="Genomic_DNA"/>
</dbReference>
<sequence>MSFQNPVFIPGPTNMPESLRKAVDMPTLDHRSPLFGQILHPALEGVKKVLKSETAKVFIFPSTGTGGWETALTNTLSAGDKVLAARNGMFSHRWIDMCQRHGLDVQIVETPWGAGLPADKYADILKVDADHEIKVVLATHNETATGVRSDIAAVRKALDAANHPAMLFVDGVSSIASMDFRMDEWGVDIAVTGSQKGFMLPAGLAIVGFSPKAMAALETATLPRTFFDVRDMGNGYANNAYPYTPAVGLLNGLNEACKMLLDEGLENVFARHHRIAEGVRQAVSAWGLELCAVSKDVQSDTVSAIRTPEGFNATDIVTHAANKYGVAFGVGLGEVAGKVFRIGHLGSLTDVMTLSGLATAEMCMVDLGLDIKLGSGVAAAQEYYRANQLAMSKAA</sequence>
<feature type="domain" description="Aminotransferase class V" evidence="10">
    <location>
        <begin position="30"/>
        <end position="331"/>
    </location>
</feature>
<dbReference type="PANTHER" id="PTHR21152">
    <property type="entry name" value="AMINOTRANSFERASE CLASS V"/>
    <property type="match status" value="1"/>
</dbReference>
<dbReference type="GO" id="GO:0019265">
    <property type="term" value="P:glycine biosynthetic process, by transamination of glyoxylate"/>
    <property type="evidence" value="ECO:0007669"/>
    <property type="project" value="TreeGrafter"/>
</dbReference>
<keyword evidence="12" id="KW-1185">Reference proteome</keyword>
<evidence type="ECO:0000256" key="8">
    <source>
        <dbReference type="RuleBase" id="RU004075"/>
    </source>
</evidence>
<dbReference type="FunFam" id="3.40.640.10:FF:000054">
    <property type="entry name" value="Serine--glyoxylate aminotransferase"/>
    <property type="match status" value="1"/>
</dbReference>
<dbReference type="Pfam" id="PF00266">
    <property type="entry name" value="Aminotran_5"/>
    <property type="match status" value="1"/>
</dbReference>
<evidence type="ECO:0000313" key="12">
    <source>
        <dbReference type="Proteomes" id="UP000199650"/>
    </source>
</evidence>
<dbReference type="NCBIfam" id="NF045640">
    <property type="entry name" value="AspGlyoxATaseBhcA"/>
    <property type="match status" value="1"/>
</dbReference>
<keyword evidence="3 11" id="KW-0032">Aminotransferase</keyword>